<dbReference type="RefSeq" id="WP_307351456.1">
    <property type="nucleotide sequence ID" value="NZ_JAUSVS010000008.1"/>
</dbReference>
<dbReference type="PANTHER" id="PTHR24305:SF166">
    <property type="entry name" value="CYTOCHROME P450 12A4, MITOCHONDRIAL-RELATED"/>
    <property type="match status" value="1"/>
</dbReference>
<dbReference type="PRINTS" id="PR00463">
    <property type="entry name" value="EP450I"/>
</dbReference>
<evidence type="ECO:0000256" key="1">
    <source>
        <dbReference type="ARBA" id="ARBA00010617"/>
    </source>
</evidence>
<accession>A0ABU0IXA5</accession>
<comment type="similarity">
    <text evidence="1">Belongs to the cytochrome P450 family.</text>
</comment>
<keyword evidence="3" id="KW-1185">Reference proteome</keyword>
<dbReference type="InterPro" id="IPR002401">
    <property type="entry name" value="Cyt_P450_E_grp-I"/>
</dbReference>
<dbReference type="InterPro" id="IPR001128">
    <property type="entry name" value="Cyt_P450"/>
</dbReference>
<dbReference type="EMBL" id="JAUSVS010000008">
    <property type="protein sequence ID" value="MDQ0465823.1"/>
    <property type="molecule type" value="Genomic_DNA"/>
</dbReference>
<proteinExistence type="inferred from homology"/>
<dbReference type="SUPFAM" id="SSF48264">
    <property type="entry name" value="Cytochrome P450"/>
    <property type="match status" value="1"/>
</dbReference>
<sequence length="458" mass="50680">MDAPNRPIIPPAPPVHARDLPVWKLVRGMTSNIAGVWAERHFDELTTRGRVLGQDSILLGDPADARAVLADRSGTYARPAAFIRPIRPLGGAGVLLAEGEEWKRQRRMLAPLFSPTRVGDLIPHFAAAADNLVSRLAGQGRANLSAEFHRTALDAVMRALFSMQVDDDRSGMAAMVRDYIAGPGRPTVFDGMARHEHDFTPWVGGRRRRFQKAWFAQVDALVAERRAAGQPGHGDLLDLLLAARDPETGEGLDNAEIRDQCATMLVAGFETTSRLLFWTVYLLGLDPIEQARIRAEVIAHPPERVNSLEDLAAWPRLRQTLFEALRLYPPVAVLIREIKRPVTIAGHEMKPGVLAWISPWVMHRHRKFWDNPTAFMPDRFAGKPQAYLTEEAFLPFAAGPRICIGASFSIAEASVLLARLLTKFELSLESEVPVIPVSTVTTAPDHEPWFVLTPVSTA</sequence>
<organism evidence="2 3">
    <name type="scientific">Caulobacter ginsengisoli</name>
    <dbReference type="NCBI Taxonomy" id="400775"/>
    <lineage>
        <taxon>Bacteria</taxon>
        <taxon>Pseudomonadati</taxon>
        <taxon>Pseudomonadota</taxon>
        <taxon>Alphaproteobacteria</taxon>
        <taxon>Caulobacterales</taxon>
        <taxon>Caulobacteraceae</taxon>
        <taxon>Caulobacter</taxon>
    </lineage>
</organism>
<gene>
    <name evidence="2" type="ORF">QO010_003615</name>
</gene>
<dbReference type="InterPro" id="IPR036396">
    <property type="entry name" value="Cyt_P450_sf"/>
</dbReference>
<dbReference type="Gene3D" id="1.10.630.10">
    <property type="entry name" value="Cytochrome P450"/>
    <property type="match status" value="1"/>
</dbReference>
<evidence type="ECO:0000313" key="3">
    <source>
        <dbReference type="Proteomes" id="UP001228905"/>
    </source>
</evidence>
<dbReference type="Pfam" id="PF00067">
    <property type="entry name" value="p450"/>
    <property type="match status" value="1"/>
</dbReference>
<name>A0ABU0IXA5_9CAUL</name>
<dbReference type="PANTHER" id="PTHR24305">
    <property type="entry name" value="CYTOCHROME P450"/>
    <property type="match status" value="1"/>
</dbReference>
<protein>
    <submittedName>
        <fullName evidence="2">Cytochrome P450</fullName>
    </submittedName>
</protein>
<reference evidence="2 3" key="1">
    <citation type="submission" date="2023-07" db="EMBL/GenBank/DDBJ databases">
        <title>Genomic Encyclopedia of Type Strains, Phase IV (KMG-IV): sequencing the most valuable type-strain genomes for metagenomic binning, comparative biology and taxonomic classification.</title>
        <authorList>
            <person name="Goeker M."/>
        </authorList>
    </citation>
    <scope>NUCLEOTIDE SEQUENCE [LARGE SCALE GENOMIC DNA]</scope>
    <source>
        <strain evidence="2 3">DSM 18695</strain>
    </source>
</reference>
<dbReference type="Proteomes" id="UP001228905">
    <property type="component" value="Unassembled WGS sequence"/>
</dbReference>
<dbReference type="InterPro" id="IPR050121">
    <property type="entry name" value="Cytochrome_P450_monoxygenase"/>
</dbReference>
<evidence type="ECO:0000313" key="2">
    <source>
        <dbReference type="EMBL" id="MDQ0465823.1"/>
    </source>
</evidence>
<dbReference type="PRINTS" id="PR00385">
    <property type="entry name" value="P450"/>
</dbReference>
<comment type="caution">
    <text evidence="2">The sequence shown here is derived from an EMBL/GenBank/DDBJ whole genome shotgun (WGS) entry which is preliminary data.</text>
</comment>